<comment type="caution">
    <text evidence="4">The sequence shown here is derived from an EMBL/GenBank/DDBJ whole genome shotgun (WGS) entry which is preliminary data.</text>
</comment>
<dbReference type="InterPro" id="IPR002885">
    <property type="entry name" value="PPR_rpt"/>
</dbReference>
<feature type="repeat" description="PPR" evidence="3">
    <location>
        <begin position="147"/>
        <end position="181"/>
    </location>
</feature>
<dbReference type="AlphaFoldDB" id="A0AA38GPX9"/>
<keyword evidence="2" id="KW-0677">Repeat</keyword>
<evidence type="ECO:0000313" key="4">
    <source>
        <dbReference type="EMBL" id="KAH9326177.1"/>
    </source>
</evidence>
<evidence type="ECO:0000256" key="1">
    <source>
        <dbReference type="ARBA" id="ARBA00007626"/>
    </source>
</evidence>
<dbReference type="EMBL" id="JAHRHJ020000002">
    <property type="protein sequence ID" value="KAH9326177.1"/>
    <property type="molecule type" value="Genomic_DNA"/>
</dbReference>
<feature type="repeat" description="PPR" evidence="3">
    <location>
        <begin position="218"/>
        <end position="252"/>
    </location>
</feature>
<dbReference type="PROSITE" id="PS51375">
    <property type="entry name" value="PPR"/>
    <property type="match status" value="2"/>
</dbReference>
<dbReference type="Pfam" id="PF01535">
    <property type="entry name" value="PPR"/>
    <property type="match status" value="1"/>
</dbReference>
<dbReference type="InterPro" id="IPR011990">
    <property type="entry name" value="TPR-like_helical_dom_sf"/>
</dbReference>
<reference evidence="4 5" key="1">
    <citation type="journal article" date="2021" name="Nat. Plants">
        <title>The Taxus genome provides insights into paclitaxel biosynthesis.</title>
        <authorList>
            <person name="Xiong X."/>
            <person name="Gou J."/>
            <person name="Liao Q."/>
            <person name="Li Y."/>
            <person name="Zhou Q."/>
            <person name="Bi G."/>
            <person name="Li C."/>
            <person name="Du R."/>
            <person name="Wang X."/>
            <person name="Sun T."/>
            <person name="Guo L."/>
            <person name="Liang H."/>
            <person name="Lu P."/>
            <person name="Wu Y."/>
            <person name="Zhang Z."/>
            <person name="Ro D.K."/>
            <person name="Shang Y."/>
            <person name="Huang S."/>
            <person name="Yan J."/>
        </authorList>
    </citation>
    <scope>NUCLEOTIDE SEQUENCE [LARGE SCALE GENOMIC DNA]</scope>
    <source>
        <strain evidence="4">Ta-2019</strain>
    </source>
</reference>
<evidence type="ECO:0008006" key="6">
    <source>
        <dbReference type="Google" id="ProtNLM"/>
    </source>
</evidence>
<dbReference type="Pfam" id="PF13812">
    <property type="entry name" value="PPR_3"/>
    <property type="match status" value="1"/>
</dbReference>
<accession>A0AA38GPX9</accession>
<dbReference type="OMA" id="CKDQRTT"/>
<evidence type="ECO:0000313" key="5">
    <source>
        <dbReference type="Proteomes" id="UP000824469"/>
    </source>
</evidence>
<protein>
    <recommendedName>
        <fullName evidence="6">Pentatricopeptide repeat-containing protein</fullName>
    </recommendedName>
</protein>
<proteinExistence type="inferred from homology"/>
<evidence type="ECO:0000256" key="2">
    <source>
        <dbReference type="ARBA" id="ARBA00022737"/>
    </source>
</evidence>
<dbReference type="PANTHER" id="PTHR46598">
    <property type="entry name" value="BNAC05G43320D PROTEIN"/>
    <property type="match status" value="1"/>
</dbReference>
<comment type="similarity">
    <text evidence="1">Belongs to the PPR family. P subfamily.</text>
</comment>
<gene>
    <name evidence="4" type="ORF">KI387_006355</name>
</gene>
<dbReference type="Proteomes" id="UP000824469">
    <property type="component" value="Unassembled WGS sequence"/>
</dbReference>
<organism evidence="4 5">
    <name type="scientific">Taxus chinensis</name>
    <name type="common">Chinese yew</name>
    <name type="synonym">Taxus wallichiana var. chinensis</name>
    <dbReference type="NCBI Taxonomy" id="29808"/>
    <lineage>
        <taxon>Eukaryota</taxon>
        <taxon>Viridiplantae</taxon>
        <taxon>Streptophyta</taxon>
        <taxon>Embryophyta</taxon>
        <taxon>Tracheophyta</taxon>
        <taxon>Spermatophyta</taxon>
        <taxon>Pinopsida</taxon>
        <taxon>Pinidae</taxon>
        <taxon>Conifers II</taxon>
        <taxon>Cupressales</taxon>
        <taxon>Taxaceae</taxon>
        <taxon>Taxus</taxon>
    </lineage>
</organism>
<keyword evidence="5" id="KW-1185">Reference proteome</keyword>
<evidence type="ECO:0000256" key="3">
    <source>
        <dbReference type="PROSITE-ProRule" id="PRU00708"/>
    </source>
</evidence>
<dbReference type="Gene3D" id="1.25.40.10">
    <property type="entry name" value="Tetratricopeptide repeat domain"/>
    <property type="match status" value="2"/>
</dbReference>
<dbReference type="NCBIfam" id="TIGR00756">
    <property type="entry name" value="PPR"/>
    <property type="match status" value="2"/>
</dbReference>
<name>A0AA38GPX9_TAXCH</name>
<dbReference type="PANTHER" id="PTHR46598:SF2">
    <property type="entry name" value="OS01G0788900 PROTEIN"/>
    <property type="match status" value="1"/>
</dbReference>
<dbReference type="Pfam" id="PF13041">
    <property type="entry name" value="PPR_2"/>
    <property type="match status" value="1"/>
</dbReference>
<sequence length="292" mass="32933">MDSASEIVLLMLKRACGFVDQMGFESGKEWGLKSDVFPDEQIYCMLVKGFLEVGTIKDMARLLVRAHEVAGQLVAPNQTVGAGIIYACVNLGWLDKAHNILDEIISHGVKVGIGVYSSLLKAYCKDQRTTESTQLVSDVNTAGLELDAGSYDAVIDVCMTTQDFKAAFRLFREMREVGVGSLKMSYLTIMTGLTKNHRPELMATFLDEVVMDPRVEVGVHDWNYIIHSFCKLACVEDAIRTFKRMKFLRFEPNSQSYLSLVNRYCAIEKYFSVLLLWAEMKKRITHAQQRGI</sequence>